<organism evidence="2 3">
    <name type="scientific">Pseudoalteromonas prydzensis</name>
    <dbReference type="NCBI Taxonomy" id="182141"/>
    <lineage>
        <taxon>Bacteria</taxon>
        <taxon>Pseudomonadati</taxon>
        <taxon>Pseudomonadota</taxon>
        <taxon>Gammaproteobacteria</taxon>
        <taxon>Alteromonadales</taxon>
        <taxon>Pseudoalteromonadaceae</taxon>
        <taxon>Pseudoalteromonas</taxon>
    </lineage>
</organism>
<keyword evidence="3" id="KW-1185">Reference proteome</keyword>
<evidence type="ECO:0000313" key="3">
    <source>
        <dbReference type="Proteomes" id="UP000707245"/>
    </source>
</evidence>
<keyword evidence="1" id="KW-0472">Membrane</keyword>
<evidence type="ECO:0000256" key="1">
    <source>
        <dbReference type="SAM" id="Phobius"/>
    </source>
</evidence>
<keyword evidence="1" id="KW-0812">Transmembrane</keyword>
<dbReference type="EMBL" id="RRZA01000147">
    <property type="protein sequence ID" value="MBE0459929.1"/>
    <property type="molecule type" value="Genomic_DNA"/>
</dbReference>
<name>A0ABR9FSZ0_9GAMM</name>
<sequence>MDNFKQGLNQFWVGAVFGVCLALSLILIPLAIVMSTVNDVLKIQEVSTLVTQVSQMVENTQDKLATTKQKLVSFSFIDVDKTTLLKVISTVQDYQLQAHTSLSQTQKQALREQLQEKLQQELSQTLSSKQRALAVKLFNRFVATETEEN</sequence>
<gene>
    <name evidence="2" type="ORF">EI167_21415</name>
</gene>
<feature type="transmembrane region" description="Helical" evidence="1">
    <location>
        <begin position="12"/>
        <end position="33"/>
    </location>
</feature>
<accession>A0ABR9FSZ0</accession>
<dbReference type="Proteomes" id="UP000707245">
    <property type="component" value="Unassembled WGS sequence"/>
</dbReference>
<protein>
    <submittedName>
        <fullName evidence="2">Uncharacterized protein</fullName>
    </submittedName>
</protein>
<keyword evidence="1" id="KW-1133">Transmembrane helix</keyword>
<comment type="caution">
    <text evidence="2">The sequence shown here is derived from an EMBL/GenBank/DDBJ whole genome shotgun (WGS) entry which is preliminary data.</text>
</comment>
<reference evidence="2 3" key="1">
    <citation type="submission" date="2020-07" db="EMBL/GenBank/DDBJ databases">
        <title>Halophilic bacteria isolated from french cheeses.</title>
        <authorList>
            <person name="Kothe C.I."/>
            <person name="Farah-Kraiem B."/>
            <person name="Renault P."/>
            <person name="Dridi B."/>
        </authorList>
    </citation>
    <scope>NUCLEOTIDE SEQUENCE [LARGE SCALE GENOMIC DNA]</scope>
    <source>
        <strain evidence="2 3">FME14</strain>
    </source>
</reference>
<evidence type="ECO:0000313" key="2">
    <source>
        <dbReference type="EMBL" id="MBE0459929.1"/>
    </source>
</evidence>
<proteinExistence type="predicted"/>
<dbReference type="RefSeq" id="WP_192543227.1">
    <property type="nucleotide sequence ID" value="NZ_JBQDLW010000146.1"/>
</dbReference>